<keyword evidence="3" id="KW-1185">Reference proteome</keyword>
<protein>
    <recommendedName>
        <fullName evidence="4">RGS domain-containing protein</fullName>
    </recommendedName>
</protein>
<dbReference type="PANTHER" id="PTHR39466">
    <property type="entry name" value="RGS DOMAIN-CONTAINING PROTEIN"/>
    <property type="match status" value="1"/>
</dbReference>
<dbReference type="InterPro" id="IPR036305">
    <property type="entry name" value="RGS_sf"/>
</dbReference>
<accession>A0A5C3L6H3</accession>
<feature type="transmembrane region" description="Helical" evidence="1">
    <location>
        <begin position="587"/>
        <end position="609"/>
    </location>
</feature>
<organism evidence="2 3">
    <name type="scientific">Coprinopsis marcescibilis</name>
    <name type="common">Agaric fungus</name>
    <name type="synonym">Psathyrella marcescibilis</name>
    <dbReference type="NCBI Taxonomy" id="230819"/>
    <lineage>
        <taxon>Eukaryota</taxon>
        <taxon>Fungi</taxon>
        <taxon>Dikarya</taxon>
        <taxon>Basidiomycota</taxon>
        <taxon>Agaricomycotina</taxon>
        <taxon>Agaricomycetes</taxon>
        <taxon>Agaricomycetidae</taxon>
        <taxon>Agaricales</taxon>
        <taxon>Agaricineae</taxon>
        <taxon>Psathyrellaceae</taxon>
        <taxon>Coprinopsis</taxon>
    </lineage>
</organism>
<evidence type="ECO:0000313" key="2">
    <source>
        <dbReference type="EMBL" id="TFK27746.1"/>
    </source>
</evidence>
<keyword evidence="1" id="KW-0472">Membrane</keyword>
<dbReference type="STRING" id="230819.A0A5C3L6H3"/>
<sequence length="614" mass="69068">MSPRPPSTHQTRPRTYDINFSSILAFPLRICNPPPAVAKVRSCGVTPLFKVQLEDVLDRKHLPPLGLKDFEEWLLYVEMSPENLYFTLWLREYRQRYNAWMAQNKIQREMDGEFRMYWETHHSPSLAMLYARAKQTFFTPNSPYELNLPSSLLAVFHTSMESPHPDPAIFTDVAIETYRMLDESLRRFVSAQFNNVGNNRVLCGIIAGIFFSLIGSVPPIIVNFTRSESRWLRMTAFPGLFIGLTILIAALNGVCLGVYVFGDLRQLRKFELARPPISRPQPIADPKPKTPSIHPETAPVPCTLPSFIDNSPSTLEKSASTVDARIAHLARPPSTTSDHFSITSCSDDGSVGEHGEAEIHISPAFYDDSSCGGEGGIIQADFTFPERGDGQLSPINSEFTATATFIHPFDATSMEVMDCDKLELCADQRQPIDDFNFDSLPALKTKRKISKQPSNQYDRDCCRNSVSLDMPSPIYPAYMKNATYPYPIEAQPSSGFLERYQSRCGDIKQWRLRTESTPTPVSPVHGGNPYNTHILHKSHRSLDTEATNESSETKVHQRFKLIRAVPAFAVPLTKILSPVIRRGQWEIVIRSAAIAFLTTWFVVGGLLAIPPRTR</sequence>
<proteinExistence type="predicted"/>
<name>A0A5C3L6H3_COPMA</name>
<evidence type="ECO:0000313" key="3">
    <source>
        <dbReference type="Proteomes" id="UP000307440"/>
    </source>
</evidence>
<dbReference type="AlphaFoldDB" id="A0A5C3L6H3"/>
<reference evidence="2 3" key="1">
    <citation type="journal article" date="2019" name="Nat. Ecol. Evol.">
        <title>Megaphylogeny resolves global patterns of mushroom evolution.</title>
        <authorList>
            <person name="Varga T."/>
            <person name="Krizsan K."/>
            <person name="Foldi C."/>
            <person name="Dima B."/>
            <person name="Sanchez-Garcia M."/>
            <person name="Sanchez-Ramirez S."/>
            <person name="Szollosi G.J."/>
            <person name="Szarkandi J.G."/>
            <person name="Papp V."/>
            <person name="Albert L."/>
            <person name="Andreopoulos W."/>
            <person name="Angelini C."/>
            <person name="Antonin V."/>
            <person name="Barry K.W."/>
            <person name="Bougher N.L."/>
            <person name="Buchanan P."/>
            <person name="Buyck B."/>
            <person name="Bense V."/>
            <person name="Catcheside P."/>
            <person name="Chovatia M."/>
            <person name="Cooper J."/>
            <person name="Damon W."/>
            <person name="Desjardin D."/>
            <person name="Finy P."/>
            <person name="Geml J."/>
            <person name="Haridas S."/>
            <person name="Hughes K."/>
            <person name="Justo A."/>
            <person name="Karasinski D."/>
            <person name="Kautmanova I."/>
            <person name="Kiss B."/>
            <person name="Kocsube S."/>
            <person name="Kotiranta H."/>
            <person name="LaButti K.M."/>
            <person name="Lechner B.E."/>
            <person name="Liimatainen K."/>
            <person name="Lipzen A."/>
            <person name="Lukacs Z."/>
            <person name="Mihaltcheva S."/>
            <person name="Morgado L.N."/>
            <person name="Niskanen T."/>
            <person name="Noordeloos M.E."/>
            <person name="Ohm R.A."/>
            <person name="Ortiz-Santana B."/>
            <person name="Ovrebo C."/>
            <person name="Racz N."/>
            <person name="Riley R."/>
            <person name="Savchenko A."/>
            <person name="Shiryaev A."/>
            <person name="Soop K."/>
            <person name="Spirin V."/>
            <person name="Szebenyi C."/>
            <person name="Tomsovsky M."/>
            <person name="Tulloss R.E."/>
            <person name="Uehling J."/>
            <person name="Grigoriev I.V."/>
            <person name="Vagvolgyi C."/>
            <person name="Papp T."/>
            <person name="Martin F.M."/>
            <person name="Miettinen O."/>
            <person name="Hibbett D.S."/>
            <person name="Nagy L.G."/>
        </authorList>
    </citation>
    <scope>NUCLEOTIDE SEQUENCE [LARGE SCALE GENOMIC DNA]</scope>
    <source>
        <strain evidence="2 3">CBS 121175</strain>
    </source>
</reference>
<dbReference type="PANTHER" id="PTHR39466:SF1">
    <property type="entry name" value="RGS DOMAIN-CONTAINING PROTEIN"/>
    <property type="match status" value="1"/>
</dbReference>
<feature type="transmembrane region" description="Helical" evidence="1">
    <location>
        <begin position="201"/>
        <end position="221"/>
    </location>
</feature>
<dbReference type="SUPFAM" id="SSF48097">
    <property type="entry name" value="Regulator of G-protein signaling, RGS"/>
    <property type="match status" value="1"/>
</dbReference>
<dbReference type="EMBL" id="ML210162">
    <property type="protein sequence ID" value="TFK27746.1"/>
    <property type="molecule type" value="Genomic_DNA"/>
</dbReference>
<dbReference type="InterPro" id="IPR044926">
    <property type="entry name" value="RGS_subdomain_2"/>
</dbReference>
<evidence type="ECO:0000256" key="1">
    <source>
        <dbReference type="SAM" id="Phobius"/>
    </source>
</evidence>
<keyword evidence="1" id="KW-1133">Transmembrane helix</keyword>
<dbReference type="OrthoDB" id="3232309at2759"/>
<feature type="transmembrane region" description="Helical" evidence="1">
    <location>
        <begin position="241"/>
        <end position="262"/>
    </location>
</feature>
<evidence type="ECO:0008006" key="4">
    <source>
        <dbReference type="Google" id="ProtNLM"/>
    </source>
</evidence>
<keyword evidence="1" id="KW-0812">Transmembrane</keyword>
<dbReference type="Proteomes" id="UP000307440">
    <property type="component" value="Unassembled WGS sequence"/>
</dbReference>
<gene>
    <name evidence="2" type="ORF">FA15DRAFT_701742</name>
</gene>
<dbReference type="Gene3D" id="1.10.167.10">
    <property type="entry name" value="Regulator of G-protein Signalling 4, domain 2"/>
    <property type="match status" value="1"/>
</dbReference>